<dbReference type="Proteomes" id="UP000237839">
    <property type="component" value="Unassembled WGS sequence"/>
</dbReference>
<organism evidence="2 3">
    <name type="scientific">Solimicrobium silvestre</name>
    <dbReference type="NCBI Taxonomy" id="2099400"/>
    <lineage>
        <taxon>Bacteria</taxon>
        <taxon>Pseudomonadati</taxon>
        <taxon>Pseudomonadota</taxon>
        <taxon>Betaproteobacteria</taxon>
        <taxon>Burkholderiales</taxon>
        <taxon>Oxalobacteraceae</taxon>
        <taxon>Solimicrobium</taxon>
    </lineage>
</organism>
<name>A0A2S9H1G6_9BURK</name>
<evidence type="ECO:0008006" key="4">
    <source>
        <dbReference type="Google" id="ProtNLM"/>
    </source>
</evidence>
<feature type="chain" id="PRO_5015522268" description="Outer membrane protein beta-barrel domain" evidence="1">
    <location>
        <begin position="24"/>
        <end position="224"/>
    </location>
</feature>
<evidence type="ECO:0000256" key="1">
    <source>
        <dbReference type="SAM" id="SignalP"/>
    </source>
</evidence>
<keyword evidence="1" id="KW-0732">Signal</keyword>
<accession>A0A2S9H1G6</accession>
<dbReference type="Gene3D" id="2.40.160.170">
    <property type="match status" value="1"/>
</dbReference>
<dbReference type="OrthoDB" id="517121at2"/>
<sequence length="224" mass="23707">MKLHYTAAVLLPFILLSANTARADDNFVYGTIGQGIGAGFGRVINDNFSVRADVDRVGSPVYQHNFGNNNYDIKSEASTRLNVLVDWFPITGSGFRVSGGLGFSNDQSYNSIATPNSSGNYIINGNTYSANTVGQLKATSTFNKVIPQIGIGWDSAPANKPGWRLMTGLNLSLISSGKTTLAATNSAQNSALLADVGAEQSRVNSDFGRHAAQLNVSVGVGYSF</sequence>
<gene>
    <name evidence="2" type="ORF">S2091_1431</name>
</gene>
<comment type="caution">
    <text evidence="2">The sequence shown here is derived from an EMBL/GenBank/DDBJ whole genome shotgun (WGS) entry which is preliminary data.</text>
</comment>
<dbReference type="AlphaFoldDB" id="A0A2S9H1G6"/>
<dbReference type="EMBL" id="PUGF01000005">
    <property type="protein sequence ID" value="PRC93822.1"/>
    <property type="molecule type" value="Genomic_DNA"/>
</dbReference>
<feature type="signal peptide" evidence="1">
    <location>
        <begin position="1"/>
        <end position="23"/>
    </location>
</feature>
<dbReference type="RefSeq" id="WP_105531106.1">
    <property type="nucleotide sequence ID" value="NZ_PUGF01000005.1"/>
</dbReference>
<evidence type="ECO:0000313" key="2">
    <source>
        <dbReference type="EMBL" id="PRC93822.1"/>
    </source>
</evidence>
<proteinExistence type="predicted"/>
<keyword evidence="3" id="KW-1185">Reference proteome</keyword>
<reference evidence="2 3" key="1">
    <citation type="submission" date="2018-02" db="EMBL/GenBank/DDBJ databases">
        <title>Solimicrobium silvestre gen. nov., sp. nov., isolated from alpine forest soil.</title>
        <authorList>
            <person name="Margesin R."/>
            <person name="Albuquerque L."/>
            <person name="Zhang D.-C."/>
            <person name="Froufe H.J.C."/>
            <person name="Severino R."/>
            <person name="Roxo I."/>
            <person name="Egas C."/>
            <person name="Da Costa M.S."/>
        </authorList>
    </citation>
    <scope>NUCLEOTIDE SEQUENCE [LARGE SCALE GENOMIC DNA]</scope>
    <source>
        <strain evidence="2 3">S20-91</strain>
    </source>
</reference>
<protein>
    <recommendedName>
        <fullName evidence="4">Outer membrane protein beta-barrel domain</fullName>
    </recommendedName>
</protein>
<evidence type="ECO:0000313" key="3">
    <source>
        <dbReference type="Proteomes" id="UP000237839"/>
    </source>
</evidence>